<feature type="transmembrane region" description="Helical" evidence="3">
    <location>
        <begin position="7"/>
        <end position="30"/>
    </location>
</feature>
<keyword evidence="3" id="KW-0472">Membrane</keyword>
<name>A0AAW5WUT7_9LACO</name>
<organism evidence="4 5">
    <name type="scientific">Limosilactobacillus vaginalis</name>
    <dbReference type="NCBI Taxonomy" id="1633"/>
    <lineage>
        <taxon>Bacteria</taxon>
        <taxon>Bacillati</taxon>
        <taxon>Bacillota</taxon>
        <taxon>Bacilli</taxon>
        <taxon>Lactobacillales</taxon>
        <taxon>Lactobacillaceae</taxon>
        <taxon>Limosilactobacillus</taxon>
    </lineage>
</organism>
<comment type="caution">
    <text evidence="4">The sequence shown here is derived from an EMBL/GenBank/DDBJ whole genome shotgun (WGS) entry which is preliminary data.</text>
</comment>
<evidence type="ECO:0000313" key="4">
    <source>
        <dbReference type="EMBL" id="MCZ3667996.1"/>
    </source>
</evidence>
<dbReference type="RefSeq" id="WP_003717755.1">
    <property type="nucleotide sequence ID" value="NZ_CAKMAX010000017.1"/>
</dbReference>
<evidence type="ECO:0000256" key="2">
    <source>
        <dbReference type="ARBA" id="ARBA00023287"/>
    </source>
</evidence>
<dbReference type="EMBL" id="JAKHPH010000018">
    <property type="protein sequence ID" value="MCZ3667996.1"/>
    <property type="molecule type" value="Genomic_DNA"/>
</dbReference>
<dbReference type="NCBIfam" id="TIGR02532">
    <property type="entry name" value="IV_pilin_GFxxxE"/>
    <property type="match status" value="1"/>
</dbReference>
<dbReference type="InterPro" id="IPR012902">
    <property type="entry name" value="N_methyl_site"/>
</dbReference>
<dbReference type="GO" id="GO:0009986">
    <property type="term" value="C:cell surface"/>
    <property type="evidence" value="ECO:0007669"/>
    <property type="project" value="UniProtKB-SubCell"/>
</dbReference>
<dbReference type="Proteomes" id="UP001212401">
    <property type="component" value="Unassembled WGS sequence"/>
</dbReference>
<keyword evidence="2" id="KW-0178">Competence</keyword>
<evidence type="ECO:0000256" key="1">
    <source>
        <dbReference type="ARBA" id="ARBA00004241"/>
    </source>
</evidence>
<reference evidence="4" key="1">
    <citation type="submission" date="2022-01" db="EMBL/GenBank/DDBJ databases">
        <title>VMRC isolate genome collection.</title>
        <authorList>
            <person name="France M."/>
            <person name="Rutt L."/>
            <person name="Humphrys M."/>
            <person name="Ravel J."/>
        </authorList>
    </citation>
    <scope>NUCLEOTIDE SEQUENCE</scope>
    <source>
        <strain evidence="4">C0048A1</strain>
    </source>
</reference>
<evidence type="ECO:0000256" key="3">
    <source>
        <dbReference type="SAM" id="Phobius"/>
    </source>
</evidence>
<comment type="subcellular location">
    <subcellularLocation>
        <location evidence="1">Cell surface</location>
    </subcellularLocation>
</comment>
<evidence type="ECO:0000313" key="5">
    <source>
        <dbReference type="Proteomes" id="UP001212401"/>
    </source>
</evidence>
<dbReference type="GeneID" id="75081912"/>
<accession>A0AAW5WUT7</accession>
<dbReference type="GO" id="GO:0030420">
    <property type="term" value="P:establishment of competence for transformation"/>
    <property type="evidence" value="ECO:0007669"/>
    <property type="project" value="UniProtKB-KW"/>
</dbReference>
<dbReference type="AlphaFoldDB" id="A0AAW5WUT7"/>
<keyword evidence="3" id="KW-0812">Transmembrane</keyword>
<protein>
    <submittedName>
        <fullName evidence="4">Type II secretion system GspH family protein</fullName>
    </submittedName>
</protein>
<proteinExistence type="predicted"/>
<keyword evidence="3" id="KW-1133">Transmembrane helix</keyword>
<sequence>MRRKKGFTLLECLIALIIMALITTLVSLQIRVIKSATVRSSAQPLDWYVCLTELESADHQFILERVEQQKLWLTSQRSGLTYELHATDRLYLSRENHGGYMLLFDDIKPGSVLFSELTGSRVAVKAERKNGQPILGVVKFYEKTNCQNEGGLCNIN</sequence>
<gene>
    <name evidence="4" type="ORF">L2724_06845</name>
</gene>
<dbReference type="Pfam" id="PF07963">
    <property type="entry name" value="N_methyl"/>
    <property type="match status" value="1"/>
</dbReference>